<evidence type="ECO:0000313" key="2">
    <source>
        <dbReference type="Proteomes" id="UP000013909"/>
    </source>
</evidence>
<organism evidence="1 2">
    <name type="scientific">Lunatimonas lonarensis</name>
    <dbReference type="NCBI Taxonomy" id="1232681"/>
    <lineage>
        <taxon>Bacteria</taxon>
        <taxon>Pseudomonadati</taxon>
        <taxon>Bacteroidota</taxon>
        <taxon>Cytophagia</taxon>
        <taxon>Cytophagales</taxon>
        <taxon>Cyclobacteriaceae</taxon>
    </lineage>
</organism>
<proteinExistence type="predicted"/>
<keyword evidence="2" id="KW-1185">Reference proteome</keyword>
<evidence type="ECO:0000313" key="1">
    <source>
        <dbReference type="EMBL" id="EON75546.1"/>
    </source>
</evidence>
<gene>
    <name evidence="1" type="ORF">ADIS_3949</name>
</gene>
<name>R7ZN66_9BACT</name>
<sequence>MPLDQPSCTQIEDKTTYTLVKVRLRLNLADYALGHLKTLFSDLKWTDPPVTGKVASKTTTGDSKLCI</sequence>
<dbReference type="AlphaFoldDB" id="R7ZN66"/>
<protein>
    <submittedName>
        <fullName evidence="1">Uncharacterized protein</fullName>
    </submittedName>
</protein>
<dbReference type="Proteomes" id="UP000013909">
    <property type="component" value="Unassembled WGS sequence"/>
</dbReference>
<comment type="caution">
    <text evidence="1">The sequence shown here is derived from an EMBL/GenBank/DDBJ whole genome shotgun (WGS) entry which is preliminary data.</text>
</comment>
<dbReference type="EMBL" id="AQHR01000104">
    <property type="protein sequence ID" value="EON75546.1"/>
    <property type="molecule type" value="Genomic_DNA"/>
</dbReference>
<accession>R7ZN66</accession>
<reference evidence="1 2" key="1">
    <citation type="submission" date="2013-02" db="EMBL/GenBank/DDBJ databases">
        <title>A novel strain isolated from Lonar lake, Maharashtra, India.</title>
        <authorList>
            <person name="Singh A."/>
        </authorList>
    </citation>
    <scope>NUCLEOTIDE SEQUENCE [LARGE SCALE GENOMIC DNA]</scope>
    <source>
        <strain evidence="1 2">AK24</strain>
    </source>
</reference>